<dbReference type="RefSeq" id="WP_018576447.1">
    <property type="nucleotide sequence ID" value="NZ_KB892386.1"/>
</dbReference>
<keyword evidence="2" id="KW-1185">Reference proteome</keyword>
<reference evidence="1 2" key="1">
    <citation type="submission" date="2015-11" db="EMBL/GenBank/DDBJ databases">
        <title>Genomic analysis of 38 Legionella species identifies large and diverse effector repertoires.</title>
        <authorList>
            <person name="Burstein D."/>
            <person name="Amaro F."/>
            <person name="Zusman T."/>
            <person name="Lifshitz Z."/>
            <person name="Cohen O."/>
            <person name="Gilbert J.A."/>
            <person name="Pupko T."/>
            <person name="Shuman H.A."/>
            <person name="Segal G."/>
        </authorList>
    </citation>
    <scope>NUCLEOTIDE SEQUENCE [LARGE SCALE GENOMIC DNA]</scope>
    <source>
        <strain evidence="1 2">ATCC 49655</strain>
    </source>
</reference>
<sequence length="1323" mass="153009">MNYISRKIQVFDNKGEPHIYMDEEFFLIQGPLVLLGEPGAGKSALLEKFEETTNSPFFIASAINLYPTIEEVSCPSKVIIDGVDEVTTYNEGSTLADSILCKLSNHVKPNFILSCRSADWQHSLNIIIIESRWKKTPTIGHLIPFSDNEIIQFINAIDESVDAHDFLLKARQENVVELIRNPKNLQLFLKAIKQRGAWPSSRRELYEHACIALVKEHSNIHRSKQIPPSSQTLIETAGFIFAQLLLSDSIGISINGEKNPAAPQINDLIQDSDKLKLSKYILSSMLFRLNSNNILVPCHRTIAEFLAAQWLSKNLRDKLSLRRLEAILYGDDFIVPSALRGLHAWLATFYQHDRNCFVMRDPYGYLKYGDPSVLTIEQARLLLASLQRVAIEDPYFRENDWHSSIGGEFLKPELKEDILAILHCKNTPFHLSYLIIQSIGLTKSNKLIDEMKDELIEILLDKNFSLTERNGIVECLSNCSVQVDWLNLYNQLRKMGDTNSLQVIIEIFKRKTRLINGSQLAEVILKIIDTPDEDSTFYIGLGYRLFNKLSLEHLEDCMGIFQNCLTMKEEPQKDSYKIQATMFQLIDERLVHNPKPDAKQLWSWLSTLDRDLHNRIHQDDKIRTFLLSDEDYRRKIQCAAIEMSSSSEDLWLILCLSHSWLWVIENDIKYQLQNILTLDIDDKDLRWKEIVRWIFVYQPFTGSALEYARTQASDSLILQSHLNDIETGREKAKKELQKFAKDKEIRTLSEKKQTVKRHTQYSAIQEQVLSGSHINAILQIAKAYLGWFNDIDGNGPKERVAELVGKDFLALEGIIAVIENNIVPSAQELIDLRVNQNLISPFEPILIAYCDLVFTQGKALSDIPINIAQSALVAYQLNHIIMGNGLSPQIKEQLEVIVFNDGRSKEMFIYEVIEPYLNSTDKFVPWLSQLKQESFFKDIAGVAAIKWLKEHPDLDCDKLREVLTIAICHAPEDLKPIIRKRIDDPSFEISTNKDLWLGASFIVDFEYHMQRLNDYATSNKNTLWKIEHFMFVNKQISIYWPKLNEHQLRFIIKHYGPEFPPVSCPEGGWEGNENPWDAYKLISNAIKKIALITTIESRNYINNLIEDNNLIHYRDELKHALANNKRNHALATKNFTLLEVQSVLLNEEPTGPKDLQLLLIDQLENFQKRLKHSETDEYKTYWNDNTPHVENYCRDRIIAALNPYLERFNVRLHKEGARSDETRCDILCTYNTIDLPIEIKGQWHPKMWTAASDQLKNYTNDYHTNGIGLYIVLWFGNIPEQIKPPKAWKRKRPKSVDEMRNYLRDCYQDLPEETKIYVLDLSK</sequence>
<dbReference type="STRING" id="1122169.Lsha_2709"/>
<organism evidence="1 2">
    <name type="scientific">Legionella shakespearei DSM 23087</name>
    <dbReference type="NCBI Taxonomy" id="1122169"/>
    <lineage>
        <taxon>Bacteria</taxon>
        <taxon>Pseudomonadati</taxon>
        <taxon>Pseudomonadota</taxon>
        <taxon>Gammaproteobacteria</taxon>
        <taxon>Legionellales</taxon>
        <taxon>Legionellaceae</taxon>
        <taxon>Legionella</taxon>
    </lineage>
</organism>
<dbReference type="PATRIC" id="fig|1122169.6.peg.3115"/>
<dbReference type="EMBL" id="LNYW01000069">
    <property type="protein sequence ID" value="KTD57327.1"/>
    <property type="molecule type" value="Genomic_DNA"/>
</dbReference>
<dbReference type="OrthoDB" id="9004810at2"/>
<name>A0A0W0YKW1_9GAMM</name>
<proteinExistence type="predicted"/>
<comment type="caution">
    <text evidence="1">The sequence shown here is derived from an EMBL/GenBank/DDBJ whole genome shotgun (WGS) entry which is preliminary data.</text>
</comment>
<protein>
    <submittedName>
        <fullName evidence="1">Uncharacterized protein</fullName>
    </submittedName>
</protein>
<evidence type="ECO:0000313" key="2">
    <source>
        <dbReference type="Proteomes" id="UP000054600"/>
    </source>
</evidence>
<gene>
    <name evidence="1" type="ORF">Lsha_2709</name>
</gene>
<accession>A0A0W0YKW1</accession>
<evidence type="ECO:0000313" key="1">
    <source>
        <dbReference type="EMBL" id="KTD57327.1"/>
    </source>
</evidence>
<dbReference type="eggNOG" id="COG5635">
    <property type="taxonomic scope" value="Bacteria"/>
</dbReference>
<dbReference type="Proteomes" id="UP000054600">
    <property type="component" value="Unassembled WGS sequence"/>
</dbReference>